<dbReference type="Pfam" id="PF04893">
    <property type="entry name" value="Yip1"/>
    <property type="match status" value="1"/>
</dbReference>
<dbReference type="GO" id="GO:0016020">
    <property type="term" value="C:membrane"/>
    <property type="evidence" value="ECO:0007669"/>
    <property type="project" value="UniProtKB-SubCell"/>
</dbReference>
<evidence type="ECO:0000256" key="4">
    <source>
        <dbReference type="ARBA" id="ARBA00023136"/>
    </source>
</evidence>
<evidence type="ECO:0000313" key="10">
    <source>
        <dbReference type="Proteomes" id="UP000563601"/>
    </source>
</evidence>
<keyword evidence="4 5" id="KW-0472">Membrane</keyword>
<proteinExistence type="predicted"/>
<keyword evidence="2 5" id="KW-0812">Transmembrane</keyword>
<reference evidence="7 10" key="2">
    <citation type="submission" date="2020-08" db="EMBL/GenBank/DDBJ databases">
        <title>Genomic Encyclopedia of Type Strains, Phase IV (KMG-IV): sequencing the most valuable type-strain genomes for metagenomic binning, comparative biology and taxonomic classification.</title>
        <authorList>
            <person name="Goeker M."/>
        </authorList>
    </citation>
    <scope>NUCLEOTIDE SEQUENCE [LARGE SCALE GENOMIC DNA]</scope>
    <source>
        <strain evidence="7 10">DSM 11525</strain>
    </source>
</reference>
<dbReference type="EMBL" id="CP047491">
    <property type="protein sequence ID" value="QHQ38325.1"/>
    <property type="molecule type" value="Genomic_DNA"/>
</dbReference>
<organism evidence="7 10">
    <name type="scientific">Microbulbifer hydrolyticus</name>
    <dbReference type="NCBI Taxonomy" id="48074"/>
    <lineage>
        <taxon>Bacteria</taxon>
        <taxon>Pseudomonadati</taxon>
        <taxon>Pseudomonadota</taxon>
        <taxon>Gammaproteobacteria</taxon>
        <taxon>Cellvibrionales</taxon>
        <taxon>Microbulbiferaceae</taxon>
        <taxon>Microbulbifer</taxon>
    </lineage>
</organism>
<dbReference type="EMBL" id="JACHHR010000004">
    <property type="protein sequence ID" value="MBB5212886.1"/>
    <property type="molecule type" value="Genomic_DNA"/>
</dbReference>
<evidence type="ECO:0000313" key="9">
    <source>
        <dbReference type="Proteomes" id="UP000464675"/>
    </source>
</evidence>
<feature type="transmembrane region" description="Helical" evidence="5">
    <location>
        <begin position="164"/>
        <end position="193"/>
    </location>
</feature>
<feature type="transmembrane region" description="Helical" evidence="5">
    <location>
        <begin position="108"/>
        <end position="129"/>
    </location>
</feature>
<dbReference type="Proteomes" id="UP000563601">
    <property type="component" value="Unassembled WGS sequence"/>
</dbReference>
<feature type="transmembrane region" description="Helical" evidence="5">
    <location>
        <begin position="135"/>
        <end position="157"/>
    </location>
</feature>
<keyword evidence="9" id="KW-1185">Reference proteome</keyword>
<sequence length="200" mass="21777">MLNHLYGLMVQPRRQWQEIAGLSEKGLNRQIPYVVILALVPALCWYFGTTEVGWNIGSGGQVRTLTSNSALSLVGVFYVTMILAVIAVGYFIHWMAKTYGAKSHPMKGMVIAGFTATPIFVAGAAGLYPILWLDILLATLAVAYAVYLLYVGIPIVLNVNEERGFLFASAVVTACLVMAVVVMVGTVLFWSYVAAPVFQH</sequence>
<dbReference type="RefSeq" id="WP_161857660.1">
    <property type="nucleotide sequence ID" value="NZ_CP047491.1"/>
</dbReference>
<evidence type="ECO:0000259" key="6">
    <source>
        <dbReference type="Pfam" id="PF04893"/>
    </source>
</evidence>
<dbReference type="OrthoDB" id="9808452at2"/>
<accession>A0A6P1T9A9</accession>
<evidence type="ECO:0000313" key="7">
    <source>
        <dbReference type="EMBL" id="MBB5212886.1"/>
    </source>
</evidence>
<evidence type="ECO:0000256" key="3">
    <source>
        <dbReference type="ARBA" id="ARBA00022989"/>
    </source>
</evidence>
<evidence type="ECO:0000256" key="5">
    <source>
        <dbReference type="SAM" id="Phobius"/>
    </source>
</evidence>
<evidence type="ECO:0000256" key="2">
    <source>
        <dbReference type="ARBA" id="ARBA00022692"/>
    </source>
</evidence>
<dbReference type="InterPro" id="IPR006977">
    <property type="entry name" value="Yip1_dom"/>
</dbReference>
<feature type="domain" description="Yip1" evidence="6">
    <location>
        <begin position="7"/>
        <end position="181"/>
    </location>
</feature>
<protein>
    <submittedName>
        <fullName evidence="8">DUF1282 domain-containing protein</fullName>
    </submittedName>
</protein>
<dbReference type="AlphaFoldDB" id="A0A6P1T9A9"/>
<keyword evidence="3 5" id="KW-1133">Transmembrane helix</keyword>
<feature type="transmembrane region" description="Helical" evidence="5">
    <location>
        <begin position="31"/>
        <end position="49"/>
    </location>
</feature>
<evidence type="ECO:0000256" key="1">
    <source>
        <dbReference type="ARBA" id="ARBA00004141"/>
    </source>
</evidence>
<name>A0A6P1T9A9_9GAMM</name>
<evidence type="ECO:0000313" key="8">
    <source>
        <dbReference type="EMBL" id="QHQ38325.1"/>
    </source>
</evidence>
<reference evidence="8 9" key="1">
    <citation type="submission" date="2020-01" db="EMBL/GenBank/DDBJ databases">
        <title>The possibility of degradation of plastic by Microbulbifer hydrolyticus IRE-31.</title>
        <authorList>
            <person name="Liu L."/>
        </authorList>
    </citation>
    <scope>NUCLEOTIDE SEQUENCE [LARGE SCALE GENOMIC DNA]</scope>
    <source>
        <strain evidence="8 9">IRE-31</strain>
    </source>
</reference>
<feature type="transmembrane region" description="Helical" evidence="5">
    <location>
        <begin position="69"/>
        <end position="96"/>
    </location>
</feature>
<dbReference type="Proteomes" id="UP000464675">
    <property type="component" value="Chromosome"/>
</dbReference>
<gene>
    <name evidence="8" type="ORF">GTQ55_04510</name>
    <name evidence="7" type="ORF">HNQ53_003127</name>
</gene>
<comment type="subcellular location">
    <subcellularLocation>
        <location evidence="1">Membrane</location>
        <topology evidence="1">Multi-pass membrane protein</topology>
    </subcellularLocation>
</comment>